<dbReference type="InterPro" id="IPR039420">
    <property type="entry name" value="WalR-like"/>
</dbReference>
<dbReference type="Proteomes" id="UP000249720">
    <property type="component" value="Unassembled WGS sequence"/>
</dbReference>
<dbReference type="SMART" id="SM00448">
    <property type="entry name" value="REC"/>
    <property type="match status" value="1"/>
</dbReference>
<dbReference type="EMBL" id="QKZV01000003">
    <property type="protein sequence ID" value="PZX63406.1"/>
    <property type="molecule type" value="Genomic_DNA"/>
</dbReference>
<feature type="domain" description="Response regulatory" evidence="5">
    <location>
        <begin position="3"/>
        <end position="121"/>
    </location>
</feature>
<evidence type="ECO:0000256" key="2">
    <source>
        <dbReference type="ARBA" id="ARBA00023125"/>
    </source>
</evidence>
<dbReference type="CDD" id="cd17535">
    <property type="entry name" value="REC_NarL-like"/>
    <property type="match status" value="1"/>
</dbReference>
<dbReference type="Gene3D" id="3.40.50.2300">
    <property type="match status" value="1"/>
</dbReference>
<dbReference type="AlphaFoldDB" id="A0A2W7RX46"/>
<protein>
    <submittedName>
        <fullName evidence="6">LuxR family two component transcriptional regulator</fullName>
    </submittedName>
</protein>
<dbReference type="GO" id="GO:0000160">
    <property type="term" value="P:phosphorelay signal transduction system"/>
    <property type="evidence" value="ECO:0007669"/>
    <property type="project" value="InterPro"/>
</dbReference>
<dbReference type="SUPFAM" id="SSF52172">
    <property type="entry name" value="CheY-like"/>
    <property type="match status" value="1"/>
</dbReference>
<feature type="domain" description="HTH luxR-type" evidence="4">
    <location>
        <begin position="138"/>
        <end position="203"/>
    </location>
</feature>
<keyword evidence="1 3" id="KW-0597">Phosphoprotein</keyword>
<evidence type="ECO:0000313" key="6">
    <source>
        <dbReference type="EMBL" id="PZX63406.1"/>
    </source>
</evidence>
<dbReference type="InterPro" id="IPR016032">
    <property type="entry name" value="Sig_transdc_resp-reg_C-effctor"/>
</dbReference>
<evidence type="ECO:0000256" key="1">
    <source>
        <dbReference type="ARBA" id="ARBA00022553"/>
    </source>
</evidence>
<name>A0A2W7RX46_9BACT</name>
<dbReference type="InterPro" id="IPR058245">
    <property type="entry name" value="NreC/VraR/RcsB-like_REC"/>
</dbReference>
<comment type="caution">
    <text evidence="6">The sequence shown here is derived from an EMBL/GenBank/DDBJ whole genome shotgun (WGS) entry which is preliminary data.</text>
</comment>
<dbReference type="SMART" id="SM00421">
    <property type="entry name" value="HTH_LUXR"/>
    <property type="match status" value="1"/>
</dbReference>
<dbReference type="RefSeq" id="WP_111294023.1">
    <property type="nucleotide sequence ID" value="NZ_QKZV01000003.1"/>
</dbReference>
<dbReference type="PRINTS" id="PR00038">
    <property type="entry name" value="HTHLUXR"/>
</dbReference>
<dbReference type="Gene3D" id="1.10.10.10">
    <property type="entry name" value="Winged helix-like DNA-binding domain superfamily/Winged helix DNA-binding domain"/>
    <property type="match status" value="1"/>
</dbReference>
<dbReference type="InterPro" id="IPR001789">
    <property type="entry name" value="Sig_transdc_resp-reg_receiver"/>
</dbReference>
<evidence type="ECO:0000259" key="5">
    <source>
        <dbReference type="PROSITE" id="PS50110"/>
    </source>
</evidence>
<evidence type="ECO:0000259" key="4">
    <source>
        <dbReference type="PROSITE" id="PS50043"/>
    </source>
</evidence>
<reference evidence="6 7" key="1">
    <citation type="submission" date="2018-06" db="EMBL/GenBank/DDBJ databases">
        <title>Genomic Encyclopedia of Archaeal and Bacterial Type Strains, Phase II (KMG-II): from individual species to whole genera.</title>
        <authorList>
            <person name="Goeker M."/>
        </authorList>
    </citation>
    <scope>NUCLEOTIDE SEQUENCE [LARGE SCALE GENOMIC DNA]</scope>
    <source>
        <strain evidence="6 7">DSM 23241</strain>
    </source>
</reference>
<dbReference type="InterPro" id="IPR000792">
    <property type="entry name" value="Tscrpt_reg_LuxR_C"/>
</dbReference>
<dbReference type="InterPro" id="IPR011006">
    <property type="entry name" value="CheY-like_superfamily"/>
</dbReference>
<dbReference type="PROSITE" id="PS50110">
    <property type="entry name" value="RESPONSE_REGULATORY"/>
    <property type="match status" value="1"/>
</dbReference>
<feature type="modified residue" description="4-aspartylphosphate" evidence="3">
    <location>
        <position position="56"/>
    </location>
</feature>
<dbReference type="PANTHER" id="PTHR43214">
    <property type="entry name" value="TWO-COMPONENT RESPONSE REGULATOR"/>
    <property type="match status" value="1"/>
</dbReference>
<dbReference type="CDD" id="cd06170">
    <property type="entry name" value="LuxR_C_like"/>
    <property type="match status" value="1"/>
</dbReference>
<dbReference type="GO" id="GO:0003677">
    <property type="term" value="F:DNA binding"/>
    <property type="evidence" value="ECO:0007669"/>
    <property type="project" value="UniProtKB-KW"/>
</dbReference>
<dbReference type="InterPro" id="IPR036388">
    <property type="entry name" value="WH-like_DNA-bd_sf"/>
</dbReference>
<dbReference type="OrthoDB" id="9797341at2"/>
<dbReference type="Pfam" id="PF00196">
    <property type="entry name" value="GerE"/>
    <property type="match status" value="1"/>
</dbReference>
<gene>
    <name evidence="6" type="ORF">LX80_01048</name>
</gene>
<keyword evidence="7" id="KW-1185">Reference proteome</keyword>
<sequence length="207" mass="24121">MQTFLLADDHPILRKGIRNILENTGKYKILAEFNNGKALIDFIISKNQFPDFVLLDLKMPILNGYETSEILLKKYPTIKIIIFSMFIDLKEINYLLKLGISGFIQKNLEPEELLENIEKIHQNQKILCINGMNEVNKFINKSYNFSEREKELLRYCASELTYKEIADKMGISPKTVDKYREDLFKKLSVHSRVGLALYALQVGLFMF</sequence>
<proteinExistence type="predicted"/>
<dbReference type="PANTHER" id="PTHR43214:SF43">
    <property type="entry name" value="TWO-COMPONENT RESPONSE REGULATOR"/>
    <property type="match status" value="1"/>
</dbReference>
<dbReference type="SUPFAM" id="SSF46894">
    <property type="entry name" value="C-terminal effector domain of the bipartite response regulators"/>
    <property type="match status" value="1"/>
</dbReference>
<evidence type="ECO:0000256" key="3">
    <source>
        <dbReference type="PROSITE-ProRule" id="PRU00169"/>
    </source>
</evidence>
<accession>A0A2W7RX46</accession>
<dbReference type="GO" id="GO:0006355">
    <property type="term" value="P:regulation of DNA-templated transcription"/>
    <property type="evidence" value="ECO:0007669"/>
    <property type="project" value="InterPro"/>
</dbReference>
<evidence type="ECO:0000313" key="7">
    <source>
        <dbReference type="Proteomes" id="UP000249720"/>
    </source>
</evidence>
<keyword evidence="2" id="KW-0238">DNA-binding</keyword>
<dbReference type="Pfam" id="PF00072">
    <property type="entry name" value="Response_reg"/>
    <property type="match status" value="1"/>
</dbReference>
<dbReference type="PROSITE" id="PS50043">
    <property type="entry name" value="HTH_LUXR_2"/>
    <property type="match status" value="1"/>
</dbReference>
<organism evidence="6 7">
    <name type="scientific">Hydrotalea sandarakina</name>
    <dbReference type="NCBI Taxonomy" id="1004304"/>
    <lineage>
        <taxon>Bacteria</taxon>
        <taxon>Pseudomonadati</taxon>
        <taxon>Bacteroidota</taxon>
        <taxon>Chitinophagia</taxon>
        <taxon>Chitinophagales</taxon>
        <taxon>Chitinophagaceae</taxon>
        <taxon>Hydrotalea</taxon>
    </lineage>
</organism>